<dbReference type="InterPro" id="IPR007527">
    <property type="entry name" value="Znf_SWIM"/>
</dbReference>
<dbReference type="SUPFAM" id="SSF52980">
    <property type="entry name" value="Restriction endonuclease-like"/>
    <property type="match status" value="1"/>
</dbReference>
<reference evidence="3" key="1">
    <citation type="submission" date="2022-07" db="EMBL/GenBank/DDBJ databases">
        <authorList>
            <person name="Trinca V."/>
            <person name="Uliana J.V.C."/>
            <person name="Torres T.T."/>
            <person name="Ward R.J."/>
            <person name="Monesi N."/>
        </authorList>
    </citation>
    <scope>NUCLEOTIDE SEQUENCE</scope>
    <source>
        <strain evidence="3">HSMRA1968</strain>
        <tissue evidence="3">Whole embryos</tissue>
    </source>
</reference>
<keyword evidence="4" id="KW-1185">Reference proteome</keyword>
<dbReference type="PANTHER" id="PTHR39953">
    <property type="entry name" value="RE54151P"/>
    <property type="match status" value="1"/>
</dbReference>
<evidence type="ECO:0000259" key="2">
    <source>
        <dbReference type="PROSITE" id="PS50966"/>
    </source>
</evidence>
<sequence length="489" mass="55803">MAVQYLIKFSAISLFFSNDHSLLERGENSYQSGHVKRIDFDADLKIICGNVFASMKSKSYENEIYLNGNFQIERATCKCPRGLQICNHIAATLFAAHYDISKTDVSCSWVSAPKETSDVKTLDDTFNICNKRVTNRNLYDYELDNLIQKLSHIPPVGFRWILRSFLQPVLDGSKNTIFETIDVKRILRSEQFTLSSDKWDSFKITKEIVNSVMTLTIGQTQNDNWFVVRKNRITASNFGKLIGCINGNRFPTSLYLALPSQTDLRHLRAIQWGITHETEGLKAVTHTIKKPIKPCGFFLSECGVLGASPDGIVDDDFIVEIKCPYKFRNLKLTEALRDDRSYVFYYNDMGQLSVNKMHPYYHQVQGQIYLSKRKGCYLCVWTPKEAICCLILKDINCPNVGTSYCGSAKARFSMCFQFPFLMNDDGKRFVTLLTTGAWTFKLKDELRWDPTSKSTTYFIELVFTPPKPVAFANILFFGNPRVCAKSSLA</sequence>
<name>A0A9Q0N483_9DIPT</name>
<dbReference type="Gene3D" id="3.90.320.10">
    <property type="match status" value="1"/>
</dbReference>
<evidence type="ECO:0000256" key="1">
    <source>
        <dbReference type="PROSITE-ProRule" id="PRU00325"/>
    </source>
</evidence>
<dbReference type="PANTHER" id="PTHR39953:SF1">
    <property type="entry name" value="RE54151P"/>
    <property type="match status" value="1"/>
</dbReference>
<comment type="caution">
    <text evidence="3">The sequence shown here is derived from an EMBL/GenBank/DDBJ whole genome shotgun (WGS) entry which is preliminary data.</text>
</comment>
<accession>A0A9Q0N483</accession>
<dbReference type="InterPro" id="IPR011335">
    <property type="entry name" value="Restrct_endonuc-II-like"/>
</dbReference>
<dbReference type="EMBL" id="WJQU01000002">
    <property type="protein sequence ID" value="KAJ6642621.1"/>
    <property type="molecule type" value="Genomic_DNA"/>
</dbReference>
<organism evidence="3 4">
    <name type="scientific">Pseudolycoriella hygida</name>
    <dbReference type="NCBI Taxonomy" id="35572"/>
    <lineage>
        <taxon>Eukaryota</taxon>
        <taxon>Metazoa</taxon>
        <taxon>Ecdysozoa</taxon>
        <taxon>Arthropoda</taxon>
        <taxon>Hexapoda</taxon>
        <taxon>Insecta</taxon>
        <taxon>Pterygota</taxon>
        <taxon>Neoptera</taxon>
        <taxon>Endopterygota</taxon>
        <taxon>Diptera</taxon>
        <taxon>Nematocera</taxon>
        <taxon>Sciaroidea</taxon>
        <taxon>Sciaridae</taxon>
        <taxon>Pseudolycoriella</taxon>
    </lineage>
</organism>
<keyword evidence="1" id="KW-0479">Metal-binding</keyword>
<protein>
    <recommendedName>
        <fullName evidence="2">SWIM-type domain-containing protein</fullName>
    </recommendedName>
</protein>
<dbReference type="GO" id="GO:0008270">
    <property type="term" value="F:zinc ion binding"/>
    <property type="evidence" value="ECO:0007669"/>
    <property type="project" value="UniProtKB-KW"/>
</dbReference>
<evidence type="ECO:0000313" key="3">
    <source>
        <dbReference type="EMBL" id="KAJ6642621.1"/>
    </source>
</evidence>
<dbReference type="Proteomes" id="UP001151699">
    <property type="component" value="Chromosome B"/>
</dbReference>
<dbReference type="AlphaFoldDB" id="A0A9Q0N483"/>
<dbReference type="GO" id="GO:0006281">
    <property type="term" value="P:DNA repair"/>
    <property type="evidence" value="ECO:0007669"/>
    <property type="project" value="UniProtKB-ARBA"/>
</dbReference>
<keyword evidence="1" id="KW-0862">Zinc</keyword>
<gene>
    <name evidence="3" type="ORF">Bhyg_07574</name>
</gene>
<dbReference type="Pfam" id="PF09588">
    <property type="entry name" value="YqaJ"/>
    <property type="match status" value="1"/>
</dbReference>
<dbReference type="CDD" id="cd22343">
    <property type="entry name" value="PDDEXK_lambda_exonuclease-like"/>
    <property type="match status" value="1"/>
</dbReference>
<feature type="domain" description="SWIM-type" evidence="2">
    <location>
        <begin position="62"/>
        <end position="97"/>
    </location>
</feature>
<dbReference type="OrthoDB" id="6774613at2759"/>
<dbReference type="InterPro" id="IPR011604">
    <property type="entry name" value="PDDEXK-like_dom_sf"/>
</dbReference>
<dbReference type="InterPro" id="IPR019080">
    <property type="entry name" value="YqaJ_viral_recombinase"/>
</dbReference>
<dbReference type="PROSITE" id="PS50966">
    <property type="entry name" value="ZF_SWIM"/>
    <property type="match status" value="1"/>
</dbReference>
<keyword evidence="1" id="KW-0863">Zinc-finger</keyword>
<evidence type="ECO:0000313" key="4">
    <source>
        <dbReference type="Proteomes" id="UP001151699"/>
    </source>
</evidence>
<proteinExistence type="predicted"/>